<gene>
    <name evidence="3" type="ordered locus">Ppro_2821</name>
</gene>
<dbReference type="InterPro" id="IPR008254">
    <property type="entry name" value="Flavodoxin/NO_synth"/>
</dbReference>
<dbReference type="PANTHER" id="PTHR43717">
    <property type="entry name" value="ANAEROBIC NITRIC OXIDE REDUCTASE FLAVORUBREDOXIN"/>
    <property type="match status" value="1"/>
</dbReference>
<dbReference type="KEGG" id="ppd:Ppro_2821"/>
<dbReference type="SMART" id="SM00849">
    <property type="entry name" value="Lactamase_B"/>
    <property type="match status" value="1"/>
</dbReference>
<dbReference type="STRING" id="338966.Ppro_2821"/>
<sequence>MKPVELKKDIYWVGAIDWSVRDFHGYETPRGTSYNNYLIMDEEITLIDTVKYDFSDITIKQIKNIVDPARIKHIVINHIENDHVTSIDDIMALTPDATIHISARGKKGLDRFFDTSRWKFNIVKTGDTLKIGKHSLVFIETPMLHWPDSMVSFCPEANILFSQDAFGQHVASSARFDDEFDECVSPAVLDDAVIDYYANILMPFGKLILEKVGDLQKLGIQPEIIAPDHGVIWRKNPQRVLDSYVAMATSKADLRALIVYDTMWKSTEIMSNPIADGIRSEGVDCRVLKLRATPMNVVIKEFWKARGTLFGSPTLNNILYPSVAECLTHLRGLRPTNRLVGAFGSYGWGGGAVKEAYEVFAKMGLEPFEPGLQFVFKPSVEDEEKCYEFGQNFAKRLKEYHSGF</sequence>
<dbReference type="GO" id="GO:0009055">
    <property type="term" value="F:electron transfer activity"/>
    <property type="evidence" value="ECO:0007669"/>
    <property type="project" value="InterPro"/>
</dbReference>
<evidence type="ECO:0000313" key="4">
    <source>
        <dbReference type="Proteomes" id="UP000006732"/>
    </source>
</evidence>
<dbReference type="PANTHER" id="PTHR43717:SF1">
    <property type="entry name" value="ANAEROBIC NITRIC OXIDE REDUCTASE FLAVORUBREDOXIN"/>
    <property type="match status" value="1"/>
</dbReference>
<evidence type="ECO:0000259" key="2">
    <source>
        <dbReference type="PROSITE" id="PS50902"/>
    </source>
</evidence>
<organism evidence="3 4">
    <name type="scientific">Pelobacter propionicus (strain DSM 2379 / NBRC 103807 / OttBd1)</name>
    <dbReference type="NCBI Taxonomy" id="338966"/>
    <lineage>
        <taxon>Bacteria</taxon>
        <taxon>Pseudomonadati</taxon>
        <taxon>Thermodesulfobacteriota</taxon>
        <taxon>Desulfuromonadia</taxon>
        <taxon>Desulfuromonadales</taxon>
        <taxon>Desulfuromonadaceae</taxon>
        <taxon>Pelobacter</taxon>
    </lineage>
</organism>
<dbReference type="AlphaFoldDB" id="A1ASU9"/>
<dbReference type="CDD" id="cd07709">
    <property type="entry name" value="flavodiiron_proteins_MBL-fold"/>
    <property type="match status" value="1"/>
</dbReference>
<dbReference type="PIRSF" id="PIRSF005243">
    <property type="entry name" value="ROO"/>
    <property type="match status" value="1"/>
</dbReference>
<dbReference type="Proteomes" id="UP000006732">
    <property type="component" value="Chromosome"/>
</dbReference>
<dbReference type="InterPro" id="IPR001279">
    <property type="entry name" value="Metallo-B-lactamas"/>
</dbReference>
<evidence type="ECO:0000313" key="3">
    <source>
        <dbReference type="EMBL" id="ABL00420.1"/>
    </source>
</evidence>
<dbReference type="InterPro" id="IPR045761">
    <property type="entry name" value="ODP_dom"/>
</dbReference>
<dbReference type="OrthoDB" id="9800607at2"/>
<dbReference type="PROSITE" id="PS50902">
    <property type="entry name" value="FLAVODOXIN_LIKE"/>
    <property type="match status" value="1"/>
</dbReference>
<dbReference type="Pfam" id="PF00258">
    <property type="entry name" value="Flavodoxin_1"/>
    <property type="match status" value="1"/>
</dbReference>
<keyword evidence="4" id="KW-1185">Reference proteome</keyword>
<dbReference type="Gene3D" id="3.60.15.10">
    <property type="entry name" value="Ribonuclease Z/Hydroxyacylglutathione hydrolase-like"/>
    <property type="match status" value="1"/>
</dbReference>
<feature type="domain" description="Flavodoxin-like" evidence="2">
    <location>
        <begin position="256"/>
        <end position="394"/>
    </location>
</feature>
<dbReference type="EMBL" id="CP000482">
    <property type="protein sequence ID" value="ABL00420.1"/>
    <property type="molecule type" value="Genomic_DNA"/>
</dbReference>
<dbReference type="SUPFAM" id="SSF56281">
    <property type="entry name" value="Metallo-hydrolase/oxidoreductase"/>
    <property type="match status" value="1"/>
</dbReference>
<dbReference type="Gene3D" id="3.40.50.360">
    <property type="match status" value="1"/>
</dbReference>
<dbReference type="Pfam" id="PF19583">
    <property type="entry name" value="ODP"/>
    <property type="match status" value="1"/>
</dbReference>
<reference evidence="3 4" key="1">
    <citation type="submission" date="2006-10" db="EMBL/GenBank/DDBJ databases">
        <title>Complete sequence of chromosome of Pelobacter propionicus DSM 2379.</title>
        <authorList>
            <consortium name="US DOE Joint Genome Institute"/>
            <person name="Copeland A."/>
            <person name="Lucas S."/>
            <person name="Lapidus A."/>
            <person name="Barry K."/>
            <person name="Detter J.C."/>
            <person name="Glavina del Rio T."/>
            <person name="Hammon N."/>
            <person name="Israni S."/>
            <person name="Dalin E."/>
            <person name="Tice H."/>
            <person name="Pitluck S."/>
            <person name="Saunders E."/>
            <person name="Brettin T."/>
            <person name="Bruce D."/>
            <person name="Han C."/>
            <person name="Tapia R."/>
            <person name="Schmutz J."/>
            <person name="Larimer F."/>
            <person name="Land M."/>
            <person name="Hauser L."/>
            <person name="Kyrpides N."/>
            <person name="Kim E."/>
            <person name="Lovley D."/>
            <person name="Richardson P."/>
        </authorList>
    </citation>
    <scope>NUCLEOTIDE SEQUENCE [LARGE SCALE GENOMIC DNA]</scope>
    <source>
        <strain evidence="4">DSM 2379 / NBRC 103807 / OttBd1</strain>
    </source>
</reference>
<dbReference type="InterPro" id="IPR016440">
    <property type="entry name" value="Rubredoxin-O_OxRdtase"/>
</dbReference>
<dbReference type="eggNOG" id="COG0426">
    <property type="taxonomic scope" value="Bacteria"/>
</dbReference>
<protein>
    <submittedName>
        <fullName evidence="3">Beta-lactamase domain protein</fullName>
    </submittedName>
</protein>
<dbReference type="InterPro" id="IPR036866">
    <property type="entry name" value="RibonucZ/Hydroxyglut_hydro"/>
</dbReference>
<dbReference type="InterPro" id="IPR029039">
    <property type="entry name" value="Flavoprotein-like_sf"/>
</dbReference>
<proteinExistence type="inferred from homology"/>
<dbReference type="RefSeq" id="WP_011736661.1">
    <property type="nucleotide sequence ID" value="NC_008609.1"/>
</dbReference>
<dbReference type="GO" id="GO:0046872">
    <property type="term" value="F:metal ion binding"/>
    <property type="evidence" value="ECO:0007669"/>
    <property type="project" value="InterPro"/>
</dbReference>
<dbReference type="GO" id="GO:0010181">
    <property type="term" value="F:FMN binding"/>
    <property type="evidence" value="ECO:0007669"/>
    <property type="project" value="InterPro"/>
</dbReference>
<name>A1ASU9_PELPD</name>
<comment type="similarity">
    <text evidence="1">In the N-terminal section; belongs to the zinc metallo-hydrolase group 3 family.</text>
</comment>
<dbReference type="HOGENOM" id="CLU_017490_0_0_7"/>
<evidence type="ECO:0000256" key="1">
    <source>
        <dbReference type="ARBA" id="ARBA00007121"/>
    </source>
</evidence>
<accession>A1ASU9</accession>
<dbReference type="GO" id="GO:0016491">
    <property type="term" value="F:oxidoreductase activity"/>
    <property type="evidence" value="ECO:0007669"/>
    <property type="project" value="InterPro"/>
</dbReference>
<dbReference type="SUPFAM" id="SSF52218">
    <property type="entry name" value="Flavoproteins"/>
    <property type="match status" value="1"/>
</dbReference>